<sequence>MAYTGLSSRLQQLAFSWHTPHWQAQPRITRKGRGQGRTMRRDTRHDSKLQVSRIQMRLARHMSRSSSSACYCESLQNRGKCKEGEHEKESTVQDPLERYKL</sequence>
<feature type="compositionally biased region" description="Basic and acidic residues" evidence="1">
    <location>
        <begin position="80"/>
        <end position="101"/>
    </location>
</feature>
<evidence type="ECO:0000313" key="3">
    <source>
        <dbReference type="Proteomes" id="UP000297245"/>
    </source>
</evidence>
<organism evidence="2 3">
    <name type="scientific">Dendrothele bispora (strain CBS 962.96)</name>
    <dbReference type="NCBI Taxonomy" id="1314807"/>
    <lineage>
        <taxon>Eukaryota</taxon>
        <taxon>Fungi</taxon>
        <taxon>Dikarya</taxon>
        <taxon>Basidiomycota</taxon>
        <taxon>Agaricomycotina</taxon>
        <taxon>Agaricomycetes</taxon>
        <taxon>Agaricomycetidae</taxon>
        <taxon>Agaricales</taxon>
        <taxon>Agaricales incertae sedis</taxon>
        <taxon>Dendrothele</taxon>
    </lineage>
</organism>
<feature type="region of interest" description="Disordered" evidence="1">
    <location>
        <begin position="76"/>
        <end position="101"/>
    </location>
</feature>
<feature type="region of interest" description="Disordered" evidence="1">
    <location>
        <begin position="24"/>
        <end position="50"/>
    </location>
</feature>
<dbReference type="AlphaFoldDB" id="A0A4S8LW64"/>
<name>A0A4S8LW64_DENBC</name>
<dbReference type="EMBL" id="ML179237">
    <property type="protein sequence ID" value="THU93864.1"/>
    <property type="molecule type" value="Genomic_DNA"/>
</dbReference>
<evidence type="ECO:0000313" key="2">
    <source>
        <dbReference type="EMBL" id="THU93864.1"/>
    </source>
</evidence>
<keyword evidence="3" id="KW-1185">Reference proteome</keyword>
<gene>
    <name evidence="2" type="ORF">K435DRAFT_181514</name>
</gene>
<reference evidence="2 3" key="1">
    <citation type="journal article" date="2019" name="Nat. Ecol. Evol.">
        <title>Megaphylogeny resolves global patterns of mushroom evolution.</title>
        <authorList>
            <person name="Varga T."/>
            <person name="Krizsan K."/>
            <person name="Foldi C."/>
            <person name="Dima B."/>
            <person name="Sanchez-Garcia M."/>
            <person name="Sanchez-Ramirez S."/>
            <person name="Szollosi G.J."/>
            <person name="Szarkandi J.G."/>
            <person name="Papp V."/>
            <person name="Albert L."/>
            <person name="Andreopoulos W."/>
            <person name="Angelini C."/>
            <person name="Antonin V."/>
            <person name="Barry K.W."/>
            <person name="Bougher N.L."/>
            <person name="Buchanan P."/>
            <person name="Buyck B."/>
            <person name="Bense V."/>
            <person name="Catcheside P."/>
            <person name="Chovatia M."/>
            <person name="Cooper J."/>
            <person name="Damon W."/>
            <person name="Desjardin D."/>
            <person name="Finy P."/>
            <person name="Geml J."/>
            <person name="Haridas S."/>
            <person name="Hughes K."/>
            <person name="Justo A."/>
            <person name="Karasinski D."/>
            <person name="Kautmanova I."/>
            <person name="Kiss B."/>
            <person name="Kocsube S."/>
            <person name="Kotiranta H."/>
            <person name="LaButti K.M."/>
            <person name="Lechner B.E."/>
            <person name="Liimatainen K."/>
            <person name="Lipzen A."/>
            <person name="Lukacs Z."/>
            <person name="Mihaltcheva S."/>
            <person name="Morgado L.N."/>
            <person name="Niskanen T."/>
            <person name="Noordeloos M.E."/>
            <person name="Ohm R.A."/>
            <person name="Ortiz-Santana B."/>
            <person name="Ovrebo C."/>
            <person name="Racz N."/>
            <person name="Riley R."/>
            <person name="Savchenko A."/>
            <person name="Shiryaev A."/>
            <person name="Soop K."/>
            <person name="Spirin V."/>
            <person name="Szebenyi C."/>
            <person name="Tomsovsky M."/>
            <person name="Tulloss R.E."/>
            <person name="Uehling J."/>
            <person name="Grigoriev I.V."/>
            <person name="Vagvolgyi C."/>
            <person name="Papp T."/>
            <person name="Martin F.M."/>
            <person name="Miettinen O."/>
            <person name="Hibbett D.S."/>
            <person name="Nagy L.G."/>
        </authorList>
    </citation>
    <scope>NUCLEOTIDE SEQUENCE [LARGE SCALE GENOMIC DNA]</scope>
    <source>
        <strain evidence="2 3">CBS 962.96</strain>
    </source>
</reference>
<accession>A0A4S8LW64</accession>
<feature type="compositionally biased region" description="Basic and acidic residues" evidence="1">
    <location>
        <begin position="39"/>
        <end position="48"/>
    </location>
</feature>
<evidence type="ECO:0000256" key="1">
    <source>
        <dbReference type="SAM" id="MobiDB-lite"/>
    </source>
</evidence>
<dbReference type="Proteomes" id="UP000297245">
    <property type="component" value="Unassembled WGS sequence"/>
</dbReference>
<proteinExistence type="predicted"/>
<protein>
    <submittedName>
        <fullName evidence="2">Uncharacterized protein</fullName>
    </submittedName>
</protein>